<proteinExistence type="predicted"/>
<reference evidence="3 4" key="1">
    <citation type="journal article" date="2016" name="Nat. Biotechnol.">
        <title>Measurement of bacterial replication rates in microbial communities.</title>
        <authorList>
            <person name="Brown C.T."/>
            <person name="Olm M.R."/>
            <person name="Thomas B.C."/>
            <person name="Banfield J.F."/>
        </authorList>
    </citation>
    <scope>NUCLEOTIDE SEQUENCE [LARGE SCALE GENOMIC DNA]</scope>
    <source>
        <strain evidence="3">CAG:67_53_122</strain>
    </source>
</reference>
<feature type="chain" id="PRO_5012186134" description="BACON domain-containing protein" evidence="1">
    <location>
        <begin position="20"/>
        <end position="709"/>
    </location>
</feature>
<evidence type="ECO:0000256" key="1">
    <source>
        <dbReference type="SAM" id="SignalP"/>
    </source>
</evidence>
<dbReference type="STRING" id="28117.BHV66_01670"/>
<sequence>MKTFFKSILAVAVCASLFAACSKDDTVSDPSNGRKVTMTVTASSELESASGSRTTYDPLTGKISWNETGEYLQVFETAASKTTYANSQEGTVNDGTAKFAVSFPKNTNTPLVYNAVYPASAWITSNNTDITNMKVVTRTSQQPTATSFDSNADLLIAKSISLESQPTELQMSFGRAVAIGKMTVKNLASEEPVLGVEFTAPDKKVTGRSYVDMTAGTVKEYGYPGNFSDNVTLSYSSEMNLTANGATGMTAYFTCFPFEVAAGETFTVTVTTATKIFTKTVTVQEGRALAFAAGDSSTFAVDMTGAAEEATETLSGDYVITATQSEITYAMSSLADGSRLAPVVITPSNPYKTGDETLIWTITKSGDNYTISQGENYLSWESDNSATTSTTPYELVITKNKSEGTYQIASAATPSRILAKNDQAALGFGFYTGSQTKDLTLIPAEYVKLPEITLDQTTLTLSYNDTETHYIPVTLKNAETQDVSVAIYDGTEGTEQPDWITTGDYNGSENRLEVAATENTVATPRTARIVLTATTSLGTAQATLTVEQAAAGAKAWVSETFENYKPDAGSAYNSNGTFNGVTTGTPVWTYAKCGNPNQSKTDRTTLSNTAGITVSSETYLTIGKSGSLSVTIPGGITALKFNALTSSKGSATLTVTVGGKSVGTLSITKNSKKVFELSDIVCNGQDATIKIEQNTENRTTIGDFSWQLE</sequence>
<keyword evidence="1" id="KW-0732">Signal</keyword>
<feature type="domain" description="BACON" evidence="2">
    <location>
        <begin position="494"/>
        <end position="549"/>
    </location>
</feature>
<dbReference type="Proteomes" id="UP000187417">
    <property type="component" value="Unassembled WGS sequence"/>
</dbReference>
<dbReference type="AlphaFoldDB" id="A0A1Q6FD62"/>
<protein>
    <recommendedName>
        <fullName evidence="2">BACON domain-containing protein</fullName>
    </recommendedName>
</protein>
<dbReference type="Pfam" id="PF13004">
    <property type="entry name" value="BACON"/>
    <property type="match status" value="1"/>
</dbReference>
<organism evidence="3 4">
    <name type="scientific">Alistipes putredinis</name>
    <dbReference type="NCBI Taxonomy" id="28117"/>
    <lineage>
        <taxon>Bacteria</taxon>
        <taxon>Pseudomonadati</taxon>
        <taxon>Bacteroidota</taxon>
        <taxon>Bacteroidia</taxon>
        <taxon>Bacteroidales</taxon>
        <taxon>Rikenellaceae</taxon>
        <taxon>Alistipes</taxon>
    </lineage>
</organism>
<gene>
    <name evidence="3" type="ORF">BHV66_01670</name>
</gene>
<accession>A0A1Q6FD62</accession>
<name>A0A1Q6FD62_9BACT</name>
<evidence type="ECO:0000259" key="2">
    <source>
        <dbReference type="Pfam" id="PF13004"/>
    </source>
</evidence>
<dbReference type="RefSeq" id="WP_278338948.1">
    <property type="nucleotide sequence ID" value="NZ_MNQH01000001.1"/>
</dbReference>
<evidence type="ECO:0000313" key="4">
    <source>
        <dbReference type="Proteomes" id="UP000187417"/>
    </source>
</evidence>
<feature type="signal peptide" evidence="1">
    <location>
        <begin position="1"/>
        <end position="19"/>
    </location>
</feature>
<dbReference type="InterPro" id="IPR024361">
    <property type="entry name" value="BACON"/>
</dbReference>
<dbReference type="PROSITE" id="PS51257">
    <property type="entry name" value="PROKAR_LIPOPROTEIN"/>
    <property type="match status" value="1"/>
</dbReference>
<comment type="caution">
    <text evidence="3">The sequence shown here is derived from an EMBL/GenBank/DDBJ whole genome shotgun (WGS) entry which is preliminary data.</text>
</comment>
<evidence type="ECO:0000313" key="3">
    <source>
        <dbReference type="EMBL" id="OKY96790.1"/>
    </source>
</evidence>
<dbReference type="EMBL" id="MNQH01000001">
    <property type="protein sequence ID" value="OKY96790.1"/>
    <property type="molecule type" value="Genomic_DNA"/>
</dbReference>